<dbReference type="GO" id="GO:0006508">
    <property type="term" value="P:proteolysis"/>
    <property type="evidence" value="ECO:0007669"/>
    <property type="project" value="UniProtKB-KW"/>
</dbReference>
<keyword evidence="8 12" id="KW-1133">Transmembrane helix</keyword>
<feature type="active site" description="Charge relay system" evidence="10">
    <location>
        <position position="64"/>
    </location>
</feature>
<feature type="signal peptide" evidence="13">
    <location>
        <begin position="1"/>
        <end position="31"/>
    </location>
</feature>
<dbReference type="SUPFAM" id="SSF52743">
    <property type="entry name" value="Subtilisin-like"/>
    <property type="match status" value="1"/>
</dbReference>
<feature type="active site" description="Charge relay system" evidence="10">
    <location>
        <position position="266"/>
    </location>
</feature>
<keyword evidence="5 12" id="KW-0812">Transmembrane</keyword>
<keyword evidence="16" id="KW-1185">Reference proteome</keyword>
<evidence type="ECO:0000256" key="1">
    <source>
        <dbReference type="ARBA" id="ARBA00004162"/>
    </source>
</evidence>
<evidence type="ECO:0000256" key="4">
    <source>
        <dbReference type="ARBA" id="ARBA00022670"/>
    </source>
</evidence>
<dbReference type="InterPro" id="IPR000209">
    <property type="entry name" value="Peptidase_S8/S53_dom"/>
</dbReference>
<name>A0ABS2I3N1_9ACTN</name>
<evidence type="ECO:0000256" key="2">
    <source>
        <dbReference type="ARBA" id="ARBA00011073"/>
    </source>
</evidence>
<evidence type="ECO:0000256" key="5">
    <source>
        <dbReference type="ARBA" id="ARBA00022692"/>
    </source>
</evidence>
<dbReference type="InterPro" id="IPR015500">
    <property type="entry name" value="Peptidase_S8_subtilisin-rel"/>
</dbReference>
<keyword evidence="3" id="KW-1003">Cell membrane</keyword>
<proteinExistence type="inferred from homology"/>
<dbReference type="PANTHER" id="PTHR43806:SF11">
    <property type="entry name" value="CEREVISIN-RELATED"/>
    <property type="match status" value="1"/>
</dbReference>
<comment type="subcellular location">
    <subcellularLocation>
        <location evidence="1">Cell membrane</location>
        <topology evidence="1">Single-pass membrane protein</topology>
    </subcellularLocation>
</comment>
<dbReference type="Proteomes" id="UP000712045">
    <property type="component" value="Unassembled WGS sequence"/>
</dbReference>
<feature type="chain" id="PRO_5045834805" evidence="13">
    <location>
        <begin position="32"/>
        <end position="458"/>
    </location>
</feature>
<evidence type="ECO:0000256" key="10">
    <source>
        <dbReference type="PROSITE-ProRule" id="PRU01240"/>
    </source>
</evidence>
<evidence type="ECO:0000313" key="15">
    <source>
        <dbReference type="EMBL" id="MBM7057402.1"/>
    </source>
</evidence>
<evidence type="ECO:0000256" key="8">
    <source>
        <dbReference type="ARBA" id="ARBA00022989"/>
    </source>
</evidence>
<evidence type="ECO:0000256" key="13">
    <source>
        <dbReference type="SAM" id="SignalP"/>
    </source>
</evidence>
<evidence type="ECO:0000256" key="6">
    <source>
        <dbReference type="ARBA" id="ARBA00022801"/>
    </source>
</evidence>
<evidence type="ECO:0000256" key="11">
    <source>
        <dbReference type="SAM" id="MobiDB-lite"/>
    </source>
</evidence>
<evidence type="ECO:0000256" key="9">
    <source>
        <dbReference type="ARBA" id="ARBA00023136"/>
    </source>
</evidence>
<dbReference type="Gene3D" id="3.40.50.200">
    <property type="entry name" value="Peptidase S8/S53 domain"/>
    <property type="match status" value="1"/>
</dbReference>
<evidence type="ECO:0000313" key="16">
    <source>
        <dbReference type="Proteomes" id="UP000712045"/>
    </source>
</evidence>
<dbReference type="InterPro" id="IPR050131">
    <property type="entry name" value="Peptidase_S8_subtilisin-like"/>
</dbReference>
<keyword evidence="4 10" id="KW-0645">Protease</keyword>
<evidence type="ECO:0000256" key="3">
    <source>
        <dbReference type="ARBA" id="ARBA00022475"/>
    </source>
</evidence>
<dbReference type="GO" id="GO:0008233">
    <property type="term" value="F:peptidase activity"/>
    <property type="evidence" value="ECO:0007669"/>
    <property type="project" value="UniProtKB-KW"/>
</dbReference>
<sequence length="458" mass="46281">MRASSAAVARRGAVLSVVAALLLVGATSAHADSVRSGQWHLDVMRAEQMWKTSTGENVTVAVIDSGVDTSVPDLQGRVLKGKDLATDSPGGEHTDYANHGTGMAGLIAGTGNVGGRDGAFGLAPGSKILPIRVRDSTGKVNGATGDKYFNDDLSAAIFFAVDRGAKVINVALGGEAGSQRLTDAVSYALDKGSLIFAAVGNSGDKENALEYPAGTPGVVGVGSVGKNLRRAESSQYGPQVDLAAPGVDTVHACSGGTQLCKGSGTSHATALASASAALIWSKYPDWTNNQVLRVMLNTAGGPVSGKERSDGIGYGIVRPRIALKTPGDPGPADVYPLPDLAAAASKAPSPQPSKAADGAQDSKEPAAVATGEGGDTGLWLGLGAGAAVIVVGVATALVVRSRRREAVAAQAPPAWQQQPYPHQQHLQPPHSPYGSPPSNSYPDAPYGAPPGRGPGSVG</sequence>
<evidence type="ECO:0000256" key="7">
    <source>
        <dbReference type="ARBA" id="ARBA00022825"/>
    </source>
</evidence>
<dbReference type="EMBL" id="JAFEUF010000190">
    <property type="protein sequence ID" value="MBM7057402.1"/>
    <property type="molecule type" value="Genomic_DNA"/>
</dbReference>
<dbReference type="NCBIfam" id="TIGR03921">
    <property type="entry name" value="T7SS_mycosin"/>
    <property type="match status" value="1"/>
</dbReference>
<protein>
    <submittedName>
        <fullName evidence="15">Type VII secretion-associated serine protease mycosin</fullName>
    </submittedName>
</protein>
<organism evidence="15 16">
    <name type="scientific">Streptomyces durocortorensis</name>
    <dbReference type="NCBI Taxonomy" id="2811104"/>
    <lineage>
        <taxon>Bacteria</taxon>
        <taxon>Bacillati</taxon>
        <taxon>Actinomycetota</taxon>
        <taxon>Actinomycetes</taxon>
        <taxon>Kitasatosporales</taxon>
        <taxon>Streptomycetaceae</taxon>
        <taxon>Streptomyces</taxon>
    </lineage>
</organism>
<feature type="region of interest" description="Disordered" evidence="11">
    <location>
        <begin position="343"/>
        <end position="370"/>
    </location>
</feature>
<dbReference type="InterPro" id="IPR023834">
    <property type="entry name" value="T7SS_pept_S8A_mycosin"/>
</dbReference>
<keyword evidence="13" id="KW-0732">Signal</keyword>
<evidence type="ECO:0000259" key="14">
    <source>
        <dbReference type="Pfam" id="PF00082"/>
    </source>
</evidence>
<dbReference type="PRINTS" id="PR00723">
    <property type="entry name" value="SUBTILISIN"/>
</dbReference>
<dbReference type="PANTHER" id="PTHR43806">
    <property type="entry name" value="PEPTIDASE S8"/>
    <property type="match status" value="1"/>
</dbReference>
<dbReference type="InterPro" id="IPR036852">
    <property type="entry name" value="Peptidase_S8/S53_dom_sf"/>
</dbReference>
<feature type="transmembrane region" description="Helical" evidence="12">
    <location>
        <begin position="378"/>
        <end position="399"/>
    </location>
</feature>
<keyword evidence="6 10" id="KW-0378">Hydrolase</keyword>
<dbReference type="RefSeq" id="WP_205085572.1">
    <property type="nucleotide sequence ID" value="NZ_JAFEUF010000190.1"/>
</dbReference>
<feature type="compositionally biased region" description="Low complexity" evidence="11">
    <location>
        <begin position="436"/>
        <end position="446"/>
    </location>
</feature>
<feature type="compositionally biased region" description="Low complexity" evidence="11">
    <location>
        <begin position="343"/>
        <end position="357"/>
    </location>
</feature>
<dbReference type="Pfam" id="PF00082">
    <property type="entry name" value="Peptidase_S8"/>
    <property type="match status" value="1"/>
</dbReference>
<dbReference type="PROSITE" id="PS51892">
    <property type="entry name" value="SUBTILASE"/>
    <property type="match status" value="1"/>
</dbReference>
<evidence type="ECO:0000256" key="12">
    <source>
        <dbReference type="SAM" id="Phobius"/>
    </source>
</evidence>
<accession>A0ABS2I3N1</accession>
<comment type="caution">
    <text evidence="15">The sequence shown here is derived from an EMBL/GenBank/DDBJ whole genome shotgun (WGS) entry which is preliminary data.</text>
</comment>
<feature type="active site" description="Charge relay system" evidence="10">
    <location>
        <position position="99"/>
    </location>
</feature>
<feature type="region of interest" description="Disordered" evidence="11">
    <location>
        <begin position="409"/>
        <end position="458"/>
    </location>
</feature>
<keyword evidence="9 12" id="KW-0472">Membrane</keyword>
<comment type="similarity">
    <text evidence="2 10">Belongs to the peptidase S8 family.</text>
</comment>
<feature type="domain" description="Peptidase S8/S53" evidence="14">
    <location>
        <begin position="55"/>
        <end position="313"/>
    </location>
</feature>
<reference evidence="15 16" key="1">
    <citation type="submission" date="2021-02" db="EMBL/GenBank/DDBJ databases">
        <title>Genome Streptomyces sp. RHZ10.</title>
        <authorList>
            <person name="Besaury L."/>
        </authorList>
    </citation>
    <scope>NUCLEOTIDE SEQUENCE [LARGE SCALE GENOMIC DNA]</scope>
    <source>
        <strain evidence="15 16">RHZ10</strain>
    </source>
</reference>
<feature type="compositionally biased region" description="Low complexity" evidence="11">
    <location>
        <begin position="409"/>
        <end position="428"/>
    </location>
</feature>
<gene>
    <name evidence="15" type="primary">mycP</name>
    <name evidence="15" type="ORF">JS521_26980</name>
</gene>
<keyword evidence="7 10" id="KW-0720">Serine protease</keyword>